<feature type="compositionally biased region" description="Polar residues" evidence="1">
    <location>
        <begin position="13"/>
        <end position="22"/>
    </location>
</feature>
<sequence length="52" mass="5987">MGPPGLQSRPGRSKSQMNSQDSHYFIKYHYERIKHHTTLTIKGTKKINSTVT</sequence>
<organism evidence="2 3">
    <name type="scientific">Holzapfeliella floricola DSM 23037 = JCM 16512</name>
    <dbReference type="NCBI Taxonomy" id="1423744"/>
    <lineage>
        <taxon>Bacteria</taxon>
        <taxon>Bacillati</taxon>
        <taxon>Bacillota</taxon>
        <taxon>Bacilli</taxon>
        <taxon>Lactobacillales</taxon>
        <taxon>Lactobacillaceae</taxon>
        <taxon>Holzapfeliella</taxon>
    </lineage>
</organism>
<evidence type="ECO:0000313" key="3">
    <source>
        <dbReference type="Proteomes" id="UP000051378"/>
    </source>
</evidence>
<dbReference type="Proteomes" id="UP000051378">
    <property type="component" value="Unassembled WGS sequence"/>
</dbReference>
<feature type="region of interest" description="Disordered" evidence="1">
    <location>
        <begin position="1"/>
        <end position="23"/>
    </location>
</feature>
<comment type="caution">
    <text evidence="2">The sequence shown here is derived from an EMBL/GenBank/DDBJ whole genome shotgun (WGS) entry which is preliminary data.</text>
</comment>
<proteinExistence type="predicted"/>
<evidence type="ECO:0000256" key="1">
    <source>
        <dbReference type="SAM" id="MobiDB-lite"/>
    </source>
</evidence>
<keyword evidence="3" id="KW-1185">Reference proteome</keyword>
<protein>
    <submittedName>
        <fullName evidence="2">Uncharacterized protein</fullName>
    </submittedName>
</protein>
<name>A0A0R2DL22_9LACO</name>
<reference evidence="2 3" key="1">
    <citation type="journal article" date="2015" name="Genome Announc.">
        <title>Expanding the biotechnology potential of lactobacilli through comparative genomics of 213 strains and associated genera.</title>
        <authorList>
            <person name="Sun Z."/>
            <person name="Harris H.M."/>
            <person name="McCann A."/>
            <person name="Guo C."/>
            <person name="Argimon S."/>
            <person name="Zhang W."/>
            <person name="Yang X."/>
            <person name="Jeffery I.B."/>
            <person name="Cooney J.C."/>
            <person name="Kagawa T.F."/>
            <person name="Liu W."/>
            <person name="Song Y."/>
            <person name="Salvetti E."/>
            <person name="Wrobel A."/>
            <person name="Rasinkangas P."/>
            <person name="Parkhill J."/>
            <person name="Rea M.C."/>
            <person name="O'Sullivan O."/>
            <person name="Ritari J."/>
            <person name="Douillard F.P."/>
            <person name="Paul Ross R."/>
            <person name="Yang R."/>
            <person name="Briner A.E."/>
            <person name="Felis G.E."/>
            <person name="de Vos W.M."/>
            <person name="Barrangou R."/>
            <person name="Klaenhammer T.R."/>
            <person name="Caufield P.W."/>
            <person name="Cui Y."/>
            <person name="Zhang H."/>
            <person name="O'Toole P.W."/>
        </authorList>
    </citation>
    <scope>NUCLEOTIDE SEQUENCE [LARGE SCALE GENOMIC DNA]</scope>
    <source>
        <strain evidence="2 3">DSM 23037</strain>
    </source>
</reference>
<gene>
    <name evidence="2" type="ORF">FC86_GL001189</name>
</gene>
<dbReference type="AlphaFoldDB" id="A0A0R2DL22"/>
<dbReference type="EMBL" id="AYZL01000006">
    <property type="protein sequence ID" value="KRN04831.1"/>
    <property type="molecule type" value="Genomic_DNA"/>
</dbReference>
<dbReference type="PATRIC" id="fig|1423744.4.peg.1219"/>
<accession>A0A0R2DL22</accession>
<evidence type="ECO:0000313" key="2">
    <source>
        <dbReference type="EMBL" id="KRN04831.1"/>
    </source>
</evidence>
<dbReference type="RefSeq" id="WP_207233276.1">
    <property type="nucleotide sequence ID" value="NZ_BBAW01000004.1"/>
</dbReference>